<keyword evidence="8" id="KW-0805">Transcription regulation</keyword>
<dbReference type="SUPFAM" id="SSF144232">
    <property type="entry name" value="HIT/MYND zinc finger-like"/>
    <property type="match status" value="1"/>
</dbReference>
<dbReference type="PANTHER" id="PTHR46379">
    <property type="entry name" value="ZINC FINGER MYND DOMAIN-CONTAINING"/>
    <property type="match status" value="1"/>
</dbReference>
<evidence type="ECO:0000259" key="15">
    <source>
        <dbReference type="PROSITE" id="PS50865"/>
    </source>
</evidence>
<dbReference type="EMBL" id="BGPR01022148">
    <property type="protein sequence ID" value="GBN88164.1"/>
    <property type="molecule type" value="Genomic_DNA"/>
</dbReference>
<evidence type="ECO:0000256" key="1">
    <source>
        <dbReference type="ARBA" id="ARBA00004123"/>
    </source>
</evidence>
<evidence type="ECO:0000256" key="5">
    <source>
        <dbReference type="ARBA" id="ARBA00022771"/>
    </source>
</evidence>
<dbReference type="GO" id="GO:0005634">
    <property type="term" value="C:nucleus"/>
    <property type="evidence" value="ECO:0007669"/>
    <property type="project" value="UniProtKB-SubCell"/>
</dbReference>
<feature type="chain" id="PRO_5021498174" evidence="14">
    <location>
        <begin position="17"/>
        <end position="174"/>
    </location>
</feature>
<feature type="domain" description="MYND-type" evidence="15">
    <location>
        <begin position="135"/>
        <end position="170"/>
    </location>
</feature>
<dbReference type="InterPro" id="IPR002893">
    <property type="entry name" value="Znf_MYND"/>
</dbReference>
<feature type="coiled-coil region" evidence="13">
    <location>
        <begin position="75"/>
        <end position="116"/>
    </location>
</feature>
<evidence type="ECO:0000313" key="17">
    <source>
        <dbReference type="Proteomes" id="UP000499080"/>
    </source>
</evidence>
<evidence type="ECO:0000256" key="11">
    <source>
        <dbReference type="ARBA" id="ARBA00023242"/>
    </source>
</evidence>
<dbReference type="InterPro" id="IPR057053">
    <property type="entry name" value="MYND_ZMYND11_ZMYD8"/>
</dbReference>
<dbReference type="GO" id="GO:0034243">
    <property type="term" value="P:regulation of transcription elongation by RNA polymerase II"/>
    <property type="evidence" value="ECO:0007669"/>
    <property type="project" value="InterPro"/>
</dbReference>
<evidence type="ECO:0000256" key="12">
    <source>
        <dbReference type="PROSITE-ProRule" id="PRU00134"/>
    </source>
</evidence>
<name>A0A4Y2SIT8_ARAVE</name>
<reference evidence="16 17" key="1">
    <citation type="journal article" date="2019" name="Sci. Rep.">
        <title>Orb-weaving spider Araneus ventricosus genome elucidates the spidroin gene catalogue.</title>
        <authorList>
            <person name="Kono N."/>
            <person name="Nakamura H."/>
            <person name="Ohtoshi R."/>
            <person name="Moran D.A.P."/>
            <person name="Shinohara A."/>
            <person name="Yoshida Y."/>
            <person name="Fujiwara M."/>
            <person name="Mori M."/>
            <person name="Tomita M."/>
            <person name="Arakawa K."/>
        </authorList>
    </citation>
    <scope>NUCLEOTIDE SEQUENCE [LARGE SCALE GENOMIC DNA]</scope>
</reference>
<keyword evidence="4" id="KW-0479">Metal-binding</keyword>
<dbReference type="FunFam" id="6.10.140.2220:FF:000002">
    <property type="entry name" value="Protein kinase C-binding protein 1 isoform C"/>
    <property type="match status" value="1"/>
</dbReference>
<gene>
    <name evidence="16" type="primary">Zmynd11_2</name>
    <name evidence="16" type="ORF">AVEN_158292_1</name>
</gene>
<evidence type="ECO:0000313" key="16">
    <source>
        <dbReference type="EMBL" id="GBN88164.1"/>
    </source>
</evidence>
<dbReference type="GO" id="GO:0140006">
    <property type="term" value="F:histone H3 reader activity"/>
    <property type="evidence" value="ECO:0007669"/>
    <property type="project" value="UniProtKB-ARBA"/>
</dbReference>
<evidence type="ECO:0000256" key="14">
    <source>
        <dbReference type="SAM" id="SignalP"/>
    </source>
</evidence>
<dbReference type="InterPro" id="IPR047269">
    <property type="entry name" value="ZMY11"/>
</dbReference>
<dbReference type="GO" id="GO:0005694">
    <property type="term" value="C:chromosome"/>
    <property type="evidence" value="ECO:0007669"/>
    <property type="project" value="UniProtKB-SubCell"/>
</dbReference>
<keyword evidence="13" id="KW-0175">Coiled coil</keyword>
<keyword evidence="5 12" id="KW-0863">Zinc-finger</keyword>
<keyword evidence="17" id="KW-1185">Reference proteome</keyword>
<dbReference type="GO" id="GO:0009966">
    <property type="term" value="P:regulation of signal transduction"/>
    <property type="evidence" value="ECO:0007669"/>
    <property type="project" value="TreeGrafter"/>
</dbReference>
<protein>
    <submittedName>
        <fullName evidence="16">Zinc finger MYND domain-containing protein 11</fullName>
    </submittedName>
</protein>
<dbReference type="GO" id="GO:0008270">
    <property type="term" value="F:zinc ion binding"/>
    <property type="evidence" value="ECO:0007669"/>
    <property type="project" value="UniProtKB-KW"/>
</dbReference>
<dbReference type="PROSITE" id="PS01360">
    <property type="entry name" value="ZF_MYND_1"/>
    <property type="match status" value="1"/>
</dbReference>
<dbReference type="Gene3D" id="6.10.140.2220">
    <property type="match status" value="1"/>
</dbReference>
<evidence type="ECO:0000256" key="9">
    <source>
        <dbReference type="ARBA" id="ARBA00023117"/>
    </source>
</evidence>
<evidence type="ECO:0000256" key="6">
    <source>
        <dbReference type="ARBA" id="ARBA00022833"/>
    </source>
</evidence>
<keyword evidence="6" id="KW-0862">Zinc</keyword>
<dbReference type="AlphaFoldDB" id="A0A4Y2SIT8"/>
<dbReference type="InterPro" id="IPR057054">
    <property type="entry name" value="ZMYND11_CC"/>
</dbReference>
<keyword evidence="10" id="KW-0804">Transcription</keyword>
<keyword evidence="14" id="KW-0732">Signal</keyword>
<accession>A0A4Y2SIT8</accession>
<evidence type="ECO:0000256" key="13">
    <source>
        <dbReference type="SAM" id="Coils"/>
    </source>
</evidence>
<evidence type="ECO:0000256" key="8">
    <source>
        <dbReference type="ARBA" id="ARBA00023015"/>
    </source>
</evidence>
<sequence length="174" mass="20759">MGILAVFFLQVTESAASPSDKGLDKNANNKLEKACDCGAKYDKAIKDLHTRLEEEHKKDKNRTLKEFSENLRKELQMENEKQKYLSSALEKLQQEHQEAMRKLQEEIEAKHKLQIKNITEEHKNFLSETKKKQWCYNCENEAIYHCCWNTSYCSVECQQVHWHKEHKRTCRRKR</sequence>
<keyword evidence="9" id="KW-0103">Bromodomain</keyword>
<comment type="caution">
    <text evidence="16">The sequence shown here is derived from an EMBL/GenBank/DDBJ whole genome shotgun (WGS) entry which is preliminary data.</text>
</comment>
<organism evidence="16 17">
    <name type="scientific">Araneus ventricosus</name>
    <name type="common">Orbweaver spider</name>
    <name type="synonym">Epeira ventricosa</name>
    <dbReference type="NCBI Taxonomy" id="182803"/>
    <lineage>
        <taxon>Eukaryota</taxon>
        <taxon>Metazoa</taxon>
        <taxon>Ecdysozoa</taxon>
        <taxon>Arthropoda</taxon>
        <taxon>Chelicerata</taxon>
        <taxon>Arachnida</taxon>
        <taxon>Araneae</taxon>
        <taxon>Araneomorphae</taxon>
        <taxon>Entelegynae</taxon>
        <taxon>Araneoidea</taxon>
        <taxon>Araneidae</taxon>
        <taxon>Araneus</taxon>
    </lineage>
</organism>
<keyword evidence="11" id="KW-0539">Nucleus</keyword>
<dbReference type="GO" id="GO:0003714">
    <property type="term" value="F:transcription corepressor activity"/>
    <property type="evidence" value="ECO:0007669"/>
    <property type="project" value="InterPro"/>
</dbReference>
<dbReference type="PROSITE" id="PS50865">
    <property type="entry name" value="ZF_MYND_2"/>
    <property type="match status" value="1"/>
</dbReference>
<dbReference type="Pfam" id="PF24324">
    <property type="entry name" value="MYND_ZMYND11_ZMYD8"/>
    <property type="match status" value="1"/>
</dbReference>
<dbReference type="Proteomes" id="UP000499080">
    <property type="component" value="Unassembled WGS sequence"/>
</dbReference>
<keyword evidence="7" id="KW-0156">Chromatin regulator</keyword>
<dbReference type="Pfam" id="PF23461">
    <property type="entry name" value="ZMYND11_CC"/>
    <property type="match status" value="1"/>
</dbReference>
<keyword evidence="3" id="KW-0158">Chromosome</keyword>
<proteinExistence type="predicted"/>
<evidence type="ECO:0000256" key="10">
    <source>
        <dbReference type="ARBA" id="ARBA00023163"/>
    </source>
</evidence>
<evidence type="ECO:0000256" key="7">
    <source>
        <dbReference type="ARBA" id="ARBA00022853"/>
    </source>
</evidence>
<evidence type="ECO:0000256" key="3">
    <source>
        <dbReference type="ARBA" id="ARBA00022454"/>
    </source>
</evidence>
<evidence type="ECO:0000256" key="2">
    <source>
        <dbReference type="ARBA" id="ARBA00004286"/>
    </source>
</evidence>
<comment type="subcellular location">
    <subcellularLocation>
        <location evidence="2">Chromosome</location>
    </subcellularLocation>
    <subcellularLocation>
        <location evidence="1">Nucleus</location>
    </subcellularLocation>
</comment>
<feature type="signal peptide" evidence="14">
    <location>
        <begin position="1"/>
        <end position="16"/>
    </location>
</feature>
<evidence type="ECO:0000256" key="4">
    <source>
        <dbReference type="ARBA" id="ARBA00022723"/>
    </source>
</evidence>
<dbReference type="OrthoDB" id="6516262at2759"/>
<dbReference type="PANTHER" id="PTHR46379:SF1">
    <property type="entry name" value="ZINC FINGER MYND DOMAIN-CONTAINING PROTEIN 11"/>
    <property type="match status" value="1"/>
</dbReference>